<dbReference type="AlphaFoldDB" id="A0A6M5YH22"/>
<name>A0A6M5YH22_9BACT</name>
<dbReference type="KEGG" id="ftj:FTUN_0039"/>
<dbReference type="RefSeq" id="WP_171468843.1">
    <property type="nucleotide sequence ID" value="NZ_CP053452.2"/>
</dbReference>
<proteinExistence type="predicted"/>
<organism evidence="1 2">
    <name type="scientific">Frigoriglobus tundricola</name>
    <dbReference type="NCBI Taxonomy" id="2774151"/>
    <lineage>
        <taxon>Bacteria</taxon>
        <taxon>Pseudomonadati</taxon>
        <taxon>Planctomycetota</taxon>
        <taxon>Planctomycetia</taxon>
        <taxon>Gemmatales</taxon>
        <taxon>Gemmataceae</taxon>
        <taxon>Frigoriglobus</taxon>
    </lineage>
</organism>
<protein>
    <submittedName>
        <fullName evidence="1">Uncharacterized protein</fullName>
    </submittedName>
</protein>
<keyword evidence="2" id="KW-1185">Reference proteome</keyword>
<reference evidence="2" key="1">
    <citation type="submission" date="2020-05" db="EMBL/GenBank/DDBJ databases">
        <title>Frigoriglobus tundricola gen. nov., sp. nov., a psychrotolerant cellulolytic planctomycete of the family Gemmataceae with two divergent copies of 16S rRNA gene.</title>
        <authorList>
            <person name="Kulichevskaya I.S."/>
            <person name="Ivanova A.A."/>
            <person name="Naumoff D.G."/>
            <person name="Beletsky A.V."/>
            <person name="Rijpstra W.I.C."/>
            <person name="Sinninghe Damste J.S."/>
            <person name="Mardanov A.V."/>
            <person name="Ravin N.V."/>
            <person name="Dedysh S.N."/>
        </authorList>
    </citation>
    <scope>NUCLEOTIDE SEQUENCE [LARGE SCALE GENOMIC DNA]</scope>
    <source>
        <strain evidence="2">PL17</strain>
    </source>
</reference>
<evidence type="ECO:0000313" key="2">
    <source>
        <dbReference type="Proteomes" id="UP000503447"/>
    </source>
</evidence>
<dbReference type="Proteomes" id="UP000503447">
    <property type="component" value="Chromosome"/>
</dbReference>
<gene>
    <name evidence="1" type="ORF">FTUN_0039</name>
</gene>
<evidence type="ECO:0000313" key="1">
    <source>
        <dbReference type="EMBL" id="QJW92543.1"/>
    </source>
</evidence>
<sequence>MGGTFSGCRWDKKRVVESCDAIDTAELKRWHLLRPGTNRSGSLEWRRGNDEKPSSVSYTMTVADGGGSFRLQYKIGQPPERFDYPVQLVKTSCHLGGVRWWFICPLTKNGTACGRRARKLYLCGKYFGCRHCHALTYRSRQESDSRVYALARAGLDAMPAIGRASVSQLGLTLKALALMQKRAERSAR</sequence>
<dbReference type="EMBL" id="CP053452">
    <property type="protein sequence ID" value="QJW92543.1"/>
    <property type="molecule type" value="Genomic_DNA"/>
</dbReference>
<accession>A0A6M5YH22</accession>